<evidence type="ECO:0000313" key="2">
    <source>
        <dbReference type="Proteomes" id="UP000298416"/>
    </source>
</evidence>
<dbReference type="Proteomes" id="UP000298416">
    <property type="component" value="Unassembled WGS sequence"/>
</dbReference>
<organism evidence="1">
    <name type="scientific">Salvia splendens</name>
    <name type="common">Scarlet sage</name>
    <dbReference type="NCBI Taxonomy" id="180675"/>
    <lineage>
        <taxon>Eukaryota</taxon>
        <taxon>Viridiplantae</taxon>
        <taxon>Streptophyta</taxon>
        <taxon>Embryophyta</taxon>
        <taxon>Tracheophyta</taxon>
        <taxon>Spermatophyta</taxon>
        <taxon>Magnoliopsida</taxon>
        <taxon>eudicotyledons</taxon>
        <taxon>Gunneridae</taxon>
        <taxon>Pentapetalae</taxon>
        <taxon>asterids</taxon>
        <taxon>lamiids</taxon>
        <taxon>Lamiales</taxon>
        <taxon>Lamiaceae</taxon>
        <taxon>Nepetoideae</taxon>
        <taxon>Mentheae</taxon>
        <taxon>Salviinae</taxon>
        <taxon>Salvia</taxon>
        <taxon>Salvia subgen. Calosphace</taxon>
        <taxon>core Calosphace</taxon>
    </lineage>
</organism>
<sequence>MLLFNMSFLSSSTFIFVCIFFITSLPKSASPDAHTMSESEELESWYCCFLPAVTTTSSGLLVPPRVEGLRSSAFARARERNGEEERVRVSTTTEIDVAGATTIDRRLSAKLVLGSNQEFDGESSSNKPFLKWTSPTRSVIL</sequence>
<dbReference type="EMBL" id="PNBA02000004">
    <property type="protein sequence ID" value="KAG6428719.1"/>
    <property type="molecule type" value="Genomic_DNA"/>
</dbReference>
<comment type="caution">
    <text evidence="1">The sequence shown here is derived from an EMBL/GenBank/DDBJ whole genome shotgun (WGS) entry which is preliminary data.</text>
</comment>
<keyword evidence="2" id="KW-1185">Reference proteome</keyword>
<proteinExistence type="predicted"/>
<gene>
    <name evidence="1" type="ORF">SASPL_112975</name>
</gene>
<dbReference type="AlphaFoldDB" id="A0A8X8YBS6"/>
<reference evidence="1" key="2">
    <citation type="submission" date="2020-08" db="EMBL/GenBank/DDBJ databases">
        <title>Plant Genome Project.</title>
        <authorList>
            <person name="Zhang R.-G."/>
        </authorList>
    </citation>
    <scope>NUCLEOTIDE SEQUENCE</scope>
    <source>
        <strain evidence="1">Huo1</strain>
        <tissue evidence="1">Leaf</tissue>
    </source>
</reference>
<name>A0A8X8YBS6_SALSN</name>
<accession>A0A8X8YBS6</accession>
<reference evidence="1" key="1">
    <citation type="submission" date="2018-01" db="EMBL/GenBank/DDBJ databases">
        <authorList>
            <person name="Mao J.F."/>
        </authorList>
    </citation>
    <scope>NUCLEOTIDE SEQUENCE</scope>
    <source>
        <strain evidence="1">Huo1</strain>
        <tissue evidence="1">Leaf</tissue>
    </source>
</reference>
<protein>
    <submittedName>
        <fullName evidence="1">Uncharacterized protein</fullName>
    </submittedName>
</protein>
<evidence type="ECO:0000313" key="1">
    <source>
        <dbReference type="EMBL" id="KAG6428719.1"/>
    </source>
</evidence>